<accession>A0AAD4HIE1</accession>
<dbReference type="AlphaFoldDB" id="A0AAD4HIE1"/>
<evidence type="ECO:0000313" key="1">
    <source>
        <dbReference type="EMBL" id="KAG1896639.1"/>
    </source>
</evidence>
<dbReference type="EMBL" id="JABBWK010000053">
    <property type="protein sequence ID" value="KAG1896639.1"/>
    <property type="molecule type" value="Genomic_DNA"/>
</dbReference>
<sequence length="106" mass="11865">MVAIELGLCCVISAGFHNAYFILRSDNQGVVGAFKAGISHNSEQNSILCCIIFLFQEFSMWFSIIWVPSAENLADAPSHGVHSTAKRFAFTPRIPHHLRKFFCLHP</sequence>
<gene>
    <name evidence="1" type="ORF">F5891DRAFT_958285</name>
</gene>
<proteinExistence type="predicted"/>
<comment type="caution">
    <text evidence="1">The sequence shown here is derived from an EMBL/GenBank/DDBJ whole genome shotgun (WGS) entry which is preliminary data.</text>
</comment>
<name>A0AAD4HIE1_9AGAM</name>
<dbReference type="Proteomes" id="UP001195769">
    <property type="component" value="Unassembled WGS sequence"/>
</dbReference>
<dbReference type="GeneID" id="64669853"/>
<reference evidence="1" key="1">
    <citation type="journal article" date="2020" name="New Phytol.">
        <title>Comparative genomics reveals dynamic genome evolution in host specialist ectomycorrhizal fungi.</title>
        <authorList>
            <person name="Lofgren L.A."/>
            <person name="Nguyen N.H."/>
            <person name="Vilgalys R."/>
            <person name="Ruytinx J."/>
            <person name="Liao H.L."/>
            <person name="Branco S."/>
            <person name="Kuo A."/>
            <person name="LaButti K."/>
            <person name="Lipzen A."/>
            <person name="Andreopoulos W."/>
            <person name="Pangilinan J."/>
            <person name="Riley R."/>
            <person name="Hundley H."/>
            <person name="Na H."/>
            <person name="Barry K."/>
            <person name="Grigoriev I.V."/>
            <person name="Stajich J.E."/>
            <person name="Kennedy P.G."/>
        </authorList>
    </citation>
    <scope>NUCLEOTIDE SEQUENCE</scope>
    <source>
        <strain evidence="1">FC203</strain>
    </source>
</reference>
<dbReference type="RefSeq" id="XP_041222215.1">
    <property type="nucleotide sequence ID" value="XM_041375555.1"/>
</dbReference>
<organism evidence="1 2">
    <name type="scientific">Suillus fuscotomentosus</name>
    <dbReference type="NCBI Taxonomy" id="1912939"/>
    <lineage>
        <taxon>Eukaryota</taxon>
        <taxon>Fungi</taxon>
        <taxon>Dikarya</taxon>
        <taxon>Basidiomycota</taxon>
        <taxon>Agaricomycotina</taxon>
        <taxon>Agaricomycetes</taxon>
        <taxon>Agaricomycetidae</taxon>
        <taxon>Boletales</taxon>
        <taxon>Suillineae</taxon>
        <taxon>Suillaceae</taxon>
        <taxon>Suillus</taxon>
    </lineage>
</organism>
<evidence type="ECO:0000313" key="2">
    <source>
        <dbReference type="Proteomes" id="UP001195769"/>
    </source>
</evidence>
<protein>
    <submittedName>
        <fullName evidence="1">Uncharacterized protein</fullName>
    </submittedName>
</protein>
<keyword evidence="2" id="KW-1185">Reference proteome</keyword>